<feature type="compositionally biased region" description="Pro residues" evidence="1">
    <location>
        <begin position="101"/>
        <end position="117"/>
    </location>
</feature>
<evidence type="ECO:0000256" key="1">
    <source>
        <dbReference type="SAM" id="MobiDB-lite"/>
    </source>
</evidence>
<gene>
    <name evidence="2" type="ORF">TrST_g14362</name>
</gene>
<evidence type="ECO:0000313" key="2">
    <source>
        <dbReference type="EMBL" id="GMH80752.1"/>
    </source>
</evidence>
<feature type="compositionally biased region" description="Polar residues" evidence="1">
    <location>
        <begin position="302"/>
        <end position="315"/>
    </location>
</feature>
<evidence type="ECO:0000313" key="3">
    <source>
        <dbReference type="Proteomes" id="UP001165085"/>
    </source>
</evidence>
<feature type="region of interest" description="Disordered" evidence="1">
    <location>
        <begin position="91"/>
        <end position="137"/>
    </location>
</feature>
<dbReference type="AlphaFoldDB" id="A0A9W7B440"/>
<feature type="region of interest" description="Disordered" evidence="1">
    <location>
        <begin position="302"/>
        <end position="345"/>
    </location>
</feature>
<name>A0A9W7B440_9STRA</name>
<feature type="compositionally biased region" description="Low complexity" evidence="1">
    <location>
        <begin position="316"/>
        <end position="335"/>
    </location>
</feature>
<feature type="region of interest" description="Disordered" evidence="1">
    <location>
        <begin position="1"/>
        <end position="42"/>
    </location>
</feature>
<reference evidence="3" key="1">
    <citation type="journal article" date="2023" name="Commun. Biol.">
        <title>Genome analysis of Parmales, the sister group of diatoms, reveals the evolutionary specialization of diatoms from phago-mixotrophs to photoautotrophs.</title>
        <authorList>
            <person name="Ban H."/>
            <person name="Sato S."/>
            <person name="Yoshikawa S."/>
            <person name="Yamada K."/>
            <person name="Nakamura Y."/>
            <person name="Ichinomiya M."/>
            <person name="Sato N."/>
            <person name="Blanc-Mathieu R."/>
            <person name="Endo H."/>
            <person name="Kuwata A."/>
            <person name="Ogata H."/>
        </authorList>
    </citation>
    <scope>NUCLEOTIDE SEQUENCE [LARGE SCALE GENOMIC DNA]</scope>
    <source>
        <strain evidence="3">NIES 3701</strain>
    </source>
</reference>
<organism evidence="2 3">
    <name type="scientific">Triparma strigata</name>
    <dbReference type="NCBI Taxonomy" id="1606541"/>
    <lineage>
        <taxon>Eukaryota</taxon>
        <taxon>Sar</taxon>
        <taxon>Stramenopiles</taxon>
        <taxon>Ochrophyta</taxon>
        <taxon>Bolidophyceae</taxon>
        <taxon>Parmales</taxon>
        <taxon>Triparmaceae</taxon>
        <taxon>Triparma</taxon>
    </lineage>
</organism>
<keyword evidence="3" id="KW-1185">Reference proteome</keyword>
<protein>
    <submittedName>
        <fullName evidence="2">Uncharacterized protein</fullName>
    </submittedName>
</protein>
<feature type="compositionally biased region" description="Basic residues" evidence="1">
    <location>
        <begin position="401"/>
        <end position="412"/>
    </location>
</feature>
<sequence length="430" mass="46346">MSNSSSTSPLPPSLPRNVHEFRGTAFQEAPPAPVAATTHKTCKSDCKALKPLSAFTKDKKGKGGQRAHCKACMKEKRKWTIKKSMQGALPGGDLLPGTSPFAPPLPPPCTPELPPPLSLAGDGSLGSVGEQQHHQQQLSFSQQQAFLQQQHAQLQQQQLLLQQQQQALANVYGVAPFAPLAPSPPLPRAVSREHLPVFNLDGSRVAERPSLIRIPSVRGAEEEVMKLMPTTETKLINLTGLNMSKMKLEEIARLHLSGGLMTREHFESFKKTNAYGTGPTRTPPLVQSEEGFVMVQNAPNQNTYQSHQHQPQYQTPLGGAPAPPSLALLAGDSPLHPGTPPFDSDISSTIPSLTATTFGVDEPLDCGDLGEEDVYLLLNVGGDLDNEDVEEESSSDSNSRPTKKKKKKKKKGGGGVRGNRGATQDRDGRQ</sequence>
<comment type="caution">
    <text evidence="2">The sequence shown here is derived from an EMBL/GenBank/DDBJ whole genome shotgun (WGS) entry which is preliminary data.</text>
</comment>
<dbReference type="EMBL" id="BRXY01000249">
    <property type="protein sequence ID" value="GMH80752.1"/>
    <property type="molecule type" value="Genomic_DNA"/>
</dbReference>
<feature type="region of interest" description="Disordered" evidence="1">
    <location>
        <begin position="386"/>
        <end position="430"/>
    </location>
</feature>
<dbReference type="Proteomes" id="UP001165085">
    <property type="component" value="Unassembled WGS sequence"/>
</dbReference>
<proteinExistence type="predicted"/>
<accession>A0A9W7B440</accession>